<dbReference type="PROSITE" id="PS51257">
    <property type="entry name" value="PROKAR_LIPOPROTEIN"/>
    <property type="match status" value="1"/>
</dbReference>
<evidence type="ECO:0000313" key="2">
    <source>
        <dbReference type="Proteomes" id="UP000271889"/>
    </source>
</evidence>
<reference evidence="1 2" key="1">
    <citation type="submission" date="2018-11" db="EMBL/GenBank/DDBJ databases">
        <authorList>
            <consortium name="Pathogen Informatics"/>
        </authorList>
    </citation>
    <scope>NUCLEOTIDE SEQUENCE [LARGE SCALE GENOMIC DNA]</scope>
</reference>
<dbReference type="EMBL" id="UYRV01024512">
    <property type="protein sequence ID" value="VDK75698.1"/>
    <property type="molecule type" value="Genomic_DNA"/>
</dbReference>
<dbReference type="Proteomes" id="UP000271889">
    <property type="component" value="Unassembled WGS sequence"/>
</dbReference>
<evidence type="ECO:0000313" key="1">
    <source>
        <dbReference type="EMBL" id="VDK75698.1"/>
    </source>
</evidence>
<keyword evidence="2" id="KW-1185">Reference proteome</keyword>
<protein>
    <submittedName>
        <fullName evidence="1">Uncharacterized protein</fullName>
    </submittedName>
</protein>
<organism evidence="1 2">
    <name type="scientific">Cylicostephanus goldi</name>
    <name type="common">Nematode worm</name>
    <dbReference type="NCBI Taxonomy" id="71465"/>
    <lineage>
        <taxon>Eukaryota</taxon>
        <taxon>Metazoa</taxon>
        <taxon>Ecdysozoa</taxon>
        <taxon>Nematoda</taxon>
        <taxon>Chromadorea</taxon>
        <taxon>Rhabditida</taxon>
        <taxon>Rhabditina</taxon>
        <taxon>Rhabditomorpha</taxon>
        <taxon>Strongyloidea</taxon>
        <taxon>Strongylidae</taxon>
        <taxon>Cylicostephanus</taxon>
    </lineage>
</organism>
<accession>A0A3P6U9Y0</accession>
<sequence length="81" mass="8636">MSKILISVGAPLKSLLCSPAVIGCTCKGFVEIIQSSCRGRGLERYSLLTAHRCGIRICTGTSSSTSWVIEEIFPDKTIASS</sequence>
<name>A0A3P6U9Y0_CYLGO</name>
<gene>
    <name evidence="1" type="ORF">CGOC_LOCUS7153</name>
</gene>
<proteinExistence type="predicted"/>
<dbReference type="AlphaFoldDB" id="A0A3P6U9Y0"/>